<accession>A0A930BR22</accession>
<name>A0A930BR22_9RHOO</name>
<keyword evidence="2" id="KW-1133">Transmembrane helix</keyword>
<organism evidence="3 4">
    <name type="scientific">Dechloromonas agitata</name>
    <dbReference type="NCBI Taxonomy" id="73030"/>
    <lineage>
        <taxon>Bacteria</taxon>
        <taxon>Pseudomonadati</taxon>
        <taxon>Pseudomonadota</taxon>
        <taxon>Betaproteobacteria</taxon>
        <taxon>Rhodocyclales</taxon>
        <taxon>Azonexaceae</taxon>
        <taxon>Dechloromonas</taxon>
    </lineage>
</organism>
<reference evidence="3" key="1">
    <citation type="submission" date="2020-04" db="EMBL/GenBank/DDBJ databases">
        <title>Deep metagenomics examines the oral microbiome during advanced dental caries in children, revealing novel taxa and co-occurrences with host molecules.</title>
        <authorList>
            <person name="Baker J.L."/>
            <person name="Morton J.T."/>
            <person name="Dinis M."/>
            <person name="Alvarez R."/>
            <person name="Tran N.C."/>
            <person name="Knight R."/>
            <person name="Edlund A."/>
        </authorList>
    </citation>
    <scope>NUCLEOTIDE SEQUENCE</scope>
    <source>
        <strain evidence="3">JCVI_32_bin.24</strain>
    </source>
</reference>
<keyword evidence="2" id="KW-0812">Transmembrane</keyword>
<keyword evidence="2" id="KW-0472">Membrane</keyword>
<protein>
    <submittedName>
        <fullName evidence="3">Conjugal transfer protein TraB</fullName>
    </submittedName>
</protein>
<feature type="region of interest" description="Disordered" evidence="1">
    <location>
        <begin position="128"/>
        <end position="187"/>
    </location>
</feature>
<feature type="compositionally biased region" description="Pro residues" evidence="1">
    <location>
        <begin position="140"/>
        <end position="163"/>
    </location>
</feature>
<feature type="region of interest" description="Disordered" evidence="1">
    <location>
        <begin position="435"/>
        <end position="457"/>
    </location>
</feature>
<dbReference type="InterPro" id="IPR005498">
    <property type="entry name" value="T4SS_VirB10/TraB/TrbI"/>
</dbReference>
<comment type="caution">
    <text evidence="3">The sequence shown here is derived from an EMBL/GenBank/DDBJ whole genome shotgun (WGS) entry which is preliminary data.</text>
</comment>
<proteinExistence type="predicted"/>
<gene>
    <name evidence="3" type="ORF">HXL68_04040</name>
</gene>
<evidence type="ECO:0000313" key="3">
    <source>
        <dbReference type="EMBL" id="MBF1164195.1"/>
    </source>
</evidence>
<evidence type="ECO:0000256" key="1">
    <source>
        <dbReference type="SAM" id="MobiDB-lite"/>
    </source>
</evidence>
<dbReference type="EMBL" id="JABZMI010000046">
    <property type="protein sequence ID" value="MBF1164195.1"/>
    <property type="molecule type" value="Genomic_DNA"/>
</dbReference>
<evidence type="ECO:0000313" key="4">
    <source>
        <dbReference type="Proteomes" id="UP000718593"/>
    </source>
</evidence>
<feature type="compositionally biased region" description="Pro residues" evidence="1">
    <location>
        <begin position="178"/>
        <end position="187"/>
    </location>
</feature>
<dbReference type="AlphaFoldDB" id="A0A930BR22"/>
<dbReference type="Pfam" id="PF03743">
    <property type="entry name" value="TrbI"/>
    <property type="match status" value="1"/>
</dbReference>
<evidence type="ECO:0000256" key="2">
    <source>
        <dbReference type="SAM" id="Phobius"/>
    </source>
</evidence>
<sequence length="457" mass="48095">MTTPRQWMQTLRGLPQQLLQRLSPRQRQYAMLGTLMAGGVGLLWSIFAFTASSPPASTTQPAAGPASSVTNIGVMSPGAQVNPVDQWVGTAGRKLAQYENEREEQGRLNKDRQTFEAKTMQRFAELEQRLTSTQQAAATPLPPTPVPSLPPAANLPPAPPPSKGVPSGTMPSGTPGDLPAPSPPMVPTPAITRITVAERPLLANAGEKAERTTGSGSPASAKTVSTFLPVSFTRGTLLGGLDAPTGGQSQSNPHPVLIRLSDNAFLPNRFRAEYRECFVVAAGYGDISSERAYLRTESLSCVRTDGATLEVKIQGSIYGEDGKVGMRGRLVTKQGQMLANALLAGVVSGIGQGLATSSTEYSTSALGTVASATGSEAYRAGLGSGVGKALDRLAQYYIKLAENTFPVIEVDAGREVDVVITKGVRIDVPMTSGESASARFANSPETRYLETSDDGNY</sequence>
<feature type="transmembrane region" description="Helical" evidence="2">
    <location>
        <begin position="29"/>
        <end position="51"/>
    </location>
</feature>
<dbReference type="Proteomes" id="UP000718593">
    <property type="component" value="Unassembled WGS sequence"/>
</dbReference>
<dbReference type="CDD" id="cd16430">
    <property type="entry name" value="TraB"/>
    <property type="match status" value="1"/>
</dbReference>